<dbReference type="InterPro" id="IPR020864">
    <property type="entry name" value="MACPF"/>
</dbReference>
<dbReference type="Pfam" id="PF01823">
    <property type="entry name" value="MACPF"/>
    <property type="match status" value="1"/>
</dbReference>
<dbReference type="GO" id="GO:0005886">
    <property type="term" value="C:plasma membrane"/>
    <property type="evidence" value="ECO:0007669"/>
    <property type="project" value="TreeGrafter"/>
</dbReference>
<evidence type="ECO:0000259" key="1">
    <source>
        <dbReference type="PROSITE" id="PS51412"/>
    </source>
</evidence>
<dbReference type="EMBL" id="VOIH02000012">
    <property type="protein sequence ID" value="KAF3432095.1"/>
    <property type="molecule type" value="Genomic_DNA"/>
</dbReference>
<dbReference type="PANTHER" id="PTHR33199:SF4">
    <property type="entry name" value="OS02G0736300 PROTEIN"/>
    <property type="match status" value="1"/>
</dbReference>
<keyword evidence="3" id="KW-1185">Reference proteome</keyword>
<evidence type="ECO:0000313" key="2">
    <source>
        <dbReference type="EMBL" id="KAF3432095.1"/>
    </source>
</evidence>
<name>A0A8K0DJH8_9ROSA</name>
<protein>
    <recommendedName>
        <fullName evidence="1">MACPF domain-containing protein</fullName>
    </recommendedName>
</protein>
<sequence>MSDQISIVEKAVNSLGKGFDLASDFRLRYCKGNERLILLNNADKRELKVPGFGAIDDVSTDIKVDKGDRIRYQSDILNFNQMSEFFNRKSTVTGKIPSGLFNSMFGFQSGSWATDAHEVKSLGLDGHFITLFNVHIDRYPLVLSDQVRNAVPSSWDPCALASFIEKYGTHIVVGLSIGGEDVVLAKQDNSSNLEPSELRKHLQDLGDQLFTGTCSFSPLHSKTKEHKQKVPQAFNVFNPEPIAISSFVSMNTKDGLTVICSKRGGDPTAKSHYEWLLTVPSKPDAINFSFIPITSLLKGVPGKGFLSHAINLYLRYKPPIADLQYFLDFQSHKIWAPIYNDLPLAAATNRSTPSPPIQFNLMGPKLYINTNKVLVGKRPVTGMRFYLEGMKSNRLAIHLQHLSNTPLLLQDKIVVDNDTTTTTWQGSEDIPNHEQYLELINKKKSSAFICTAPVVYDSKYTSSKINKDHTVPFIVTGAQLVLKKRESKTVLHLRLLFSKVSHFSVVQSTWKECSSSSSEFSQRTSSSSFFSTINQSFTGNQDQKDKQPAPVIVDSGVFPTGPPEKTKRLLRFVDTSHMCKGPQDNPGHWLVTGARLNLDSSGKIGLHVKFSLLNICT</sequence>
<dbReference type="GO" id="GO:0009626">
    <property type="term" value="P:plant-type hypersensitive response"/>
    <property type="evidence" value="ECO:0007669"/>
    <property type="project" value="TreeGrafter"/>
</dbReference>
<dbReference type="PROSITE" id="PS51412">
    <property type="entry name" value="MACPF_2"/>
    <property type="match status" value="1"/>
</dbReference>
<feature type="domain" description="MACPF" evidence="1">
    <location>
        <begin position="1"/>
        <end position="327"/>
    </location>
</feature>
<evidence type="ECO:0000313" key="3">
    <source>
        <dbReference type="Proteomes" id="UP000796880"/>
    </source>
</evidence>
<dbReference type="Proteomes" id="UP000796880">
    <property type="component" value="Unassembled WGS sequence"/>
</dbReference>
<dbReference type="OrthoDB" id="1366754at2759"/>
<dbReference type="SMART" id="SM00457">
    <property type="entry name" value="MACPF"/>
    <property type="match status" value="1"/>
</dbReference>
<dbReference type="GO" id="GO:2000031">
    <property type="term" value="P:regulation of salicylic acid mediated signaling pathway"/>
    <property type="evidence" value="ECO:0007669"/>
    <property type="project" value="InterPro"/>
</dbReference>
<organism evidence="2 3">
    <name type="scientific">Rhamnella rubrinervis</name>
    <dbReference type="NCBI Taxonomy" id="2594499"/>
    <lineage>
        <taxon>Eukaryota</taxon>
        <taxon>Viridiplantae</taxon>
        <taxon>Streptophyta</taxon>
        <taxon>Embryophyta</taxon>
        <taxon>Tracheophyta</taxon>
        <taxon>Spermatophyta</taxon>
        <taxon>Magnoliopsida</taxon>
        <taxon>eudicotyledons</taxon>
        <taxon>Gunneridae</taxon>
        <taxon>Pentapetalae</taxon>
        <taxon>rosids</taxon>
        <taxon>fabids</taxon>
        <taxon>Rosales</taxon>
        <taxon>Rhamnaceae</taxon>
        <taxon>rhamnoid group</taxon>
        <taxon>Rhamneae</taxon>
        <taxon>Rhamnella</taxon>
    </lineage>
</organism>
<dbReference type="PANTHER" id="PTHR33199">
    <property type="entry name" value="MACPF DOMAIN-CONTAINING PROTEIN CAD1"/>
    <property type="match status" value="1"/>
</dbReference>
<reference evidence="2" key="1">
    <citation type="submission" date="2020-03" db="EMBL/GenBank/DDBJ databases">
        <title>A high-quality chromosome-level genome assembly of a woody plant with both climbing and erect habits, Rhamnella rubrinervis.</title>
        <authorList>
            <person name="Lu Z."/>
            <person name="Yang Y."/>
            <person name="Zhu X."/>
            <person name="Sun Y."/>
        </authorList>
    </citation>
    <scope>NUCLEOTIDE SEQUENCE</scope>
    <source>
        <strain evidence="2">BYM</strain>
        <tissue evidence="2">Leaf</tissue>
    </source>
</reference>
<dbReference type="AlphaFoldDB" id="A0A8K0DJH8"/>
<accession>A0A8K0DJH8</accession>
<dbReference type="InterPro" id="IPR044663">
    <property type="entry name" value="CAD1/NSL1-like"/>
</dbReference>
<proteinExistence type="predicted"/>
<gene>
    <name evidence="2" type="ORF">FNV43_RR26834</name>
</gene>
<comment type="caution">
    <text evidence="2">The sequence shown here is derived from an EMBL/GenBank/DDBJ whole genome shotgun (WGS) entry which is preliminary data.</text>
</comment>